<keyword evidence="4" id="KW-0812">Transmembrane</keyword>
<dbReference type="AlphaFoldDB" id="A0A6J6IQI2"/>
<accession>A0A6J6IQI2</accession>
<keyword evidence="2" id="KW-0186">Copper</keyword>
<organism evidence="6">
    <name type="scientific">freshwater metagenome</name>
    <dbReference type="NCBI Taxonomy" id="449393"/>
    <lineage>
        <taxon>unclassified sequences</taxon>
        <taxon>metagenomes</taxon>
        <taxon>ecological metagenomes</taxon>
    </lineage>
</organism>
<dbReference type="Pfam" id="PF04234">
    <property type="entry name" value="CopC"/>
    <property type="match status" value="1"/>
</dbReference>
<sequence>MFTFDENLLPDLDTISINNDQGVNVTSQQVEPVGNTLSMPWPTTIEAGTYQVAYRIVSGDGHPVTGAISFTFGTSRSPLASQAPSRPTETSTQESAGAQIGTIVSLVALIAAVLSIVMIVVLVKRNRTP</sequence>
<protein>
    <submittedName>
        <fullName evidence="6">Unannotated protein</fullName>
    </submittedName>
</protein>
<evidence type="ECO:0000256" key="3">
    <source>
        <dbReference type="SAM" id="MobiDB-lite"/>
    </source>
</evidence>
<dbReference type="InterPro" id="IPR014756">
    <property type="entry name" value="Ig_E-set"/>
</dbReference>
<dbReference type="SUPFAM" id="SSF81296">
    <property type="entry name" value="E set domains"/>
    <property type="match status" value="1"/>
</dbReference>
<feature type="transmembrane region" description="Helical" evidence="4">
    <location>
        <begin position="100"/>
        <end position="123"/>
    </location>
</feature>
<evidence type="ECO:0000259" key="5">
    <source>
        <dbReference type="Pfam" id="PF04234"/>
    </source>
</evidence>
<dbReference type="InterPro" id="IPR007348">
    <property type="entry name" value="CopC_dom"/>
</dbReference>
<reference evidence="6" key="1">
    <citation type="submission" date="2020-05" db="EMBL/GenBank/DDBJ databases">
        <authorList>
            <person name="Chiriac C."/>
            <person name="Salcher M."/>
            <person name="Ghai R."/>
            <person name="Kavagutti S V."/>
        </authorList>
    </citation>
    <scope>NUCLEOTIDE SEQUENCE</scope>
</reference>
<dbReference type="GO" id="GO:0046688">
    <property type="term" value="P:response to copper ion"/>
    <property type="evidence" value="ECO:0007669"/>
    <property type="project" value="InterPro"/>
</dbReference>
<evidence type="ECO:0000313" key="6">
    <source>
        <dbReference type="EMBL" id="CAB4626618.1"/>
    </source>
</evidence>
<keyword evidence="1" id="KW-0732">Signal</keyword>
<dbReference type="Gene3D" id="2.60.40.1220">
    <property type="match status" value="1"/>
</dbReference>
<feature type="region of interest" description="Disordered" evidence="3">
    <location>
        <begin position="74"/>
        <end position="95"/>
    </location>
</feature>
<dbReference type="InterPro" id="IPR014755">
    <property type="entry name" value="Cu-Rt/internalin_Ig-like"/>
</dbReference>
<dbReference type="GO" id="GO:0042597">
    <property type="term" value="C:periplasmic space"/>
    <property type="evidence" value="ECO:0007669"/>
    <property type="project" value="InterPro"/>
</dbReference>
<name>A0A6J6IQI2_9ZZZZ</name>
<keyword evidence="4" id="KW-1133">Transmembrane helix</keyword>
<gene>
    <name evidence="6" type="ORF">UFOPK1908_01215</name>
    <name evidence="7" type="ORF">UFOPK3576_01492</name>
</gene>
<evidence type="ECO:0000256" key="4">
    <source>
        <dbReference type="SAM" id="Phobius"/>
    </source>
</evidence>
<evidence type="ECO:0000313" key="7">
    <source>
        <dbReference type="EMBL" id="CAB4917255.1"/>
    </source>
</evidence>
<feature type="domain" description="CopC" evidence="5">
    <location>
        <begin position="2"/>
        <end position="71"/>
    </location>
</feature>
<proteinExistence type="predicted"/>
<keyword evidence="4" id="KW-0472">Membrane</keyword>
<dbReference type="EMBL" id="CAEZVB010000069">
    <property type="protein sequence ID" value="CAB4626618.1"/>
    <property type="molecule type" value="Genomic_DNA"/>
</dbReference>
<dbReference type="EMBL" id="CAFBMO010000087">
    <property type="protein sequence ID" value="CAB4917255.1"/>
    <property type="molecule type" value="Genomic_DNA"/>
</dbReference>
<dbReference type="GO" id="GO:0005507">
    <property type="term" value="F:copper ion binding"/>
    <property type="evidence" value="ECO:0007669"/>
    <property type="project" value="InterPro"/>
</dbReference>
<evidence type="ECO:0000256" key="1">
    <source>
        <dbReference type="ARBA" id="ARBA00022729"/>
    </source>
</evidence>
<evidence type="ECO:0000256" key="2">
    <source>
        <dbReference type="ARBA" id="ARBA00023008"/>
    </source>
</evidence>